<proteinExistence type="predicted"/>
<dbReference type="AlphaFoldDB" id="A0A0G4H556"/>
<dbReference type="EMBL" id="CDMY01001016">
    <property type="protein sequence ID" value="CEM38924.1"/>
    <property type="molecule type" value="Genomic_DNA"/>
</dbReference>
<name>A0A0G4H556_VITBC</name>
<evidence type="ECO:0000313" key="2">
    <source>
        <dbReference type="EMBL" id="CEM38924.1"/>
    </source>
</evidence>
<keyword evidence="3" id="KW-1185">Reference proteome</keyword>
<dbReference type="Proteomes" id="UP000041254">
    <property type="component" value="Unassembled WGS sequence"/>
</dbReference>
<protein>
    <submittedName>
        <fullName evidence="2">Uncharacterized protein</fullName>
    </submittedName>
</protein>
<reference evidence="2 3" key="1">
    <citation type="submission" date="2014-11" db="EMBL/GenBank/DDBJ databases">
        <authorList>
            <person name="Zhu J."/>
            <person name="Qi W."/>
            <person name="Song R."/>
        </authorList>
    </citation>
    <scope>NUCLEOTIDE SEQUENCE [LARGE SCALE GENOMIC DNA]</scope>
</reference>
<dbReference type="VEuPathDB" id="CryptoDB:Vbra_3509"/>
<organism evidence="2 3">
    <name type="scientific">Vitrella brassicaformis (strain CCMP3155)</name>
    <dbReference type="NCBI Taxonomy" id="1169540"/>
    <lineage>
        <taxon>Eukaryota</taxon>
        <taxon>Sar</taxon>
        <taxon>Alveolata</taxon>
        <taxon>Colpodellida</taxon>
        <taxon>Vitrellaceae</taxon>
        <taxon>Vitrella</taxon>
    </lineage>
</organism>
<accession>A0A0G4H556</accession>
<feature type="region of interest" description="Disordered" evidence="1">
    <location>
        <begin position="379"/>
        <end position="463"/>
    </location>
</feature>
<gene>
    <name evidence="2" type="ORF">Vbra_3509</name>
</gene>
<feature type="compositionally biased region" description="Acidic residues" evidence="1">
    <location>
        <begin position="410"/>
        <end position="420"/>
    </location>
</feature>
<dbReference type="InParanoid" id="A0A0G4H556"/>
<evidence type="ECO:0000256" key="1">
    <source>
        <dbReference type="SAM" id="MobiDB-lite"/>
    </source>
</evidence>
<evidence type="ECO:0000313" key="3">
    <source>
        <dbReference type="Proteomes" id="UP000041254"/>
    </source>
</evidence>
<sequence length="463" mass="53360">MSKGVGRRVAGFVRRKLDYYGKSFQIWDKEWKDLSKIHLNYSWQRPLVALEAYGAFARLKSLIMLLFALMDHSTEFQQLEVKPKSPTDPCVLHALLFTSLSADNKELGNEPAGLFSPKAWQSINAYTDEALSRLPMDWKEAKSALLRKIDKQILVSSQSLLSQSLSHTHVCLSVCLSVRRACHASIYLKEEEWHPVVLRQALNDQLHRWADEWDRMQFNIFEVRDKMTLDVSKKHRHAFTVDETPLYRLDMYTKGSKGVAWGPHATEIPEQLALSTRELLEEADQLFKVILHDYAVLHPTNTEARNFEITLGSLSEKEKSHLDWRSVSGAEWKYLKPLINVFKTHLLKGFFEKLSNLLKERGASVALFTDLTEKKYKEQKKWTEKQEKADAKLRKDEEKKEKKRKKKKEEEEEEGEEQEQGDTVAELPGSGQESGKKKSRTASITGAFKSVVKKKNKSKEAPI</sequence>
<feature type="compositionally biased region" description="Basic and acidic residues" evidence="1">
    <location>
        <begin position="379"/>
        <end position="400"/>
    </location>
</feature>